<name>A0AAV7TX28_PLEWA</name>
<sequence length="76" mass="8407">MGGVQPIVRRPSGRRHATRIARVIVHSDGTLSMDRRHRERVEARQLVQTVTAEVSSRSGSPRVDDGLTQDSDSTNT</sequence>
<evidence type="ECO:0000256" key="1">
    <source>
        <dbReference type="SAM" id="MobiDB-lite"/>
    </source>
</evidence>
<accession>A0AAV7TX28</accession>
<evidence type="ECO:0000313" key="3">
    <source>
        <dbReference type="Proteomes" id="UP001066276"/>
    </source>
</evidence>
<dbReference type="Proteomes" id="UP001066276">
    <property type="component" value="Chromosome 3_2"/>
</dbReference>
<dbReference type="AlphaFoldDB" id="A0AAV7TX28"/>
<reference evidence="2" key="1">
    <citation type="journal article" date="2022" name="bioRxiv">
        <title>Sequencing and chromosome-scale assembly of the giantPleurodeles waltlgenome.</title>
        <authorList>
            <person name="Brown T."/>
            <person name="Elewa A."/>
            <person name="Iarovenko S."/>
            <person name="Subramanian E."/>
            <person name="Araus A.J."/>
            <person name="Petzold A."/>
            <person name="Susuki M."/>
            <person name="Suzuki K.-i.T."/>
            <person name="Hayashi T."/>
            <person name="Toyoda A."/>
            <person name="Oliveira C."/>
            <person name="Osipova E."/>
            <person name="Leigh N.D."/>
            <person name="Simon A."/>
            <person name="Yun M.H."/>
        </authorList>
    </citation>
    <scope>NUCLEOTIDE SEQUENCE</scope>
    <source>
        <strain evidence="2">20211129_DDA</strain>
        <tissue evidence="2">Liver</tissue>
    </source>
</reference>
<feature type="region of interest" description="Disordered" evidence="1">
    <location>
        <begin position="40"/>
        <end position="76"/>
    </location>
</feature>
<comment type="caution">
    <text evidence="2">The sequence shown here is derived from an EMBL/GenBank/DDBJ whole genome shotgun (WGS) entry which is preliminary data.</text>
</comment>
<protein>
    <submittedName>
        <fullName evidence="2">Uncharacterized protein</fullName>
    </submittedName>
</protein>
<feature type="compositionally biased region" description="Polar residues" evidence="1">
    <location>
        <begin position="46"/>
        <end position="59"/>
    </location>
</feature>
<dbReference type="EMBL" id="JANPWB010000006">
    <property type="protein sequence ID" value="KAJ1180801.1"/>
    <property type="molecule type" value="Genomic_DNA"/>
</dbReference>
<evidence type="ECO:0000313" key="2">
    <source>
        <dbReference type="EMBL" id="KAJ1180801.1"/>
    </source>
</evidence>
<proteinExistence type="predicted"/>
<gene>
    <name evidence="2" type="ORF">NDU88_006017</name>
</gene>
<keyword evidence="3" id="KW-1185">Reference proteome</keyword>
<organism evidence="2 3">
    <name type="scientific">Pleurodeles waltl</name>
    <name type="common">Iberian ribbed newt</name>
    <dbReference type="NCBI Taxonomy" id="8319"/>
    <lineage>
        <taxon>Eukaryota</taxon>
        <taxon>Metazoa</taxon>
        <taxon>Chordata</taxon>
        <taxon>Craniata</taxon>
        <taxon>Vertebrata</taxon>
        <taxon>Euteleostomi</taxon>
        <taxon>Amphibia</taxon>
        <taxon>Batrachia</taxon>
        <taxon>Caudata</taxon>
        <taxon>Salamandroidea</taxon>
        <taxon>Salamandridae</taxon>
        <taxon>Pleurodelinae</taxon>
        <taxon>Pleurodeles</taxon>
    </lineage>
</organism>